<dbReference type="SUPFAM" id="SSF53448">
    <property type="entry name" value="Nucleotide-diphospho-sugar transferases"/>
    <property type="match status" value="1"/>
</dbReference>
<dbReference type="EMBL" id="MAYH01000045">
    <property type="protein sequence ID" value="OCA69637.1"/>
    <property type="molecule type" value="Genomic_DNA"/>
</dbReference>
<gene>
    <name evidence="2" type="ORF">BBI01_16020</name>
</gene>
<dbReference type="PANTHER" id="PTHR22916:SF3">
    <property type="entry name" value="UDP-GLCNAC:BETAGAL BETA-1,3-N-ACETYLGLUCOSAMINYLTRANSFERASE-LIKE PROTEIN 1"/>
    <property type="match status" value="1"/>
</dbReference>
<sequence length="268" mass="31502">MKFSILIAHYNNALFFKDCFDSIMTQTYTNWEVIIVDDCSDESEKRAVKEMISGEPRFSFYENTVNKGVGYTKKRCAELATGDICGFVDPDDALTPEALEESIKAFTDKNIVATYSLFHVCNEQLIPEKLFPYTKKIKNRDPNFFNIRFEVAHFFTYRKKTYDQTEGIDDGLTSSVDQDLYLKLYEKGDFYFIKKSNYLYRTHAKGVSQDKKKKEILRKNWHIVLYNALKRRNADRLYATDIDKIDDLPDFIFNKQNTLLSRIIRKFS</sequence>
<reference evidence="2 3" key="1">
    <citation type="submission" date="2016-07" db="EMBL/GenBank/DDBJ databases">
        <authorList>
            <person name="Jeong J.-J."/>
            <person name="Kim D.W."/>
            <person name="Sang M.K."/>
            <person name="Choi I.-G."/>
            <person name="Kim K.D."/>
        </authorList>
    </citation>
    <scope>NUCLEOTIDE SEQUENCE [LARGE SCALE GENOMIC DNA]</scope>
    <source>
        <strain evidence="2 3">UTM-3</strain>
    </source>
</reference>
<dbReference type="AlphaFoldDB" id="A0A1B8ZDN9"/>
<feature type="domain" description="Glycosyltransferase 2-like" evidence="1">
    <location>
        <begin position="4"/>
        <end position="162"/>
    </location>
</feature>
<organism evidence="2 3">
    <name type="scientific">Chryseobacterium artocarpi</name>
    <dbReference type="NCBI Taxonomy" id="1414727"/>
    <lineage>
        <taxon>Bacteria</taxon>
        <taxon>Pseudomonadati</taxon>
        <taxon>Bacteroidota</taxon>
        <taxon>Flavobacteriia</taxon>
        <taxon>Flavobacteriales</taxon>
        <taxon>Weeksellaceae</taxon>
        <taxon>Chryseobacterium group</taxon>
        <taxon>Chryseobacterium</taxon>
    </lineage>
</organism>
<dbReference type="InterPro" id="IPR029044">
    <property type="entry name" value="Nucleotide-diphossugar_trans"/>
</dbReference>
<dbReference type="OrthoDB" id="635429at2"/>
<evidence type="ECO:0000313" key="3">
    <source>
        <dbReference type="Proteomes" id="UP000092651"/>
    </source>
</evidence>
<comment type="caution">
    <text evidence="2">The sequence shown here is derived from an EMBL/GenBank/DDBJ whole genome shotgun (WGS) entry which is preliminary data.</text>
</comment>
<keyword evidence="3" id="KW-1185">Reference proteome</keyword>
<dbReference type="Pfam" id="PF00535">
    <property type="entry name" value="Glycos_transf_2"/>
    <property type="match status" value="1"/>
</dbReference>
<protein>
    <recommendedName>
        <fullName evidence="1">Glycosyltransferase 2-like domain-containing protein</fullName>
    </recommendedName>
</protein>
<proteinExistence type="predicted"/>
<dbReference type="PANTHER" id="PTHR22916">
    <property type="entry name" value="GLYCOSYLTRANSFERASE"/>
    <property type="match status" value="1"/>
</dbReference>
<accession>A0A1B8ZDN9</accession>
<evidence type="ECO:0000313" key="2">
    <source>
        <dbReference type="EMBL" id="OCA69637.1"/>
    </source>
</evidence>
<name>A0A1B8ZDN9_9FLAO</name>
<dbReference type="Gene3D" id="3.90.550.10">
    <property type="entry name" value="Spore Coat Polysaccharide Biosynthesis Protein SpsA, Chain A"/>
    <property type="match status" value="1"/>
</dbReference>
<evidence type="ECO:0000259" key="1">
    <source>
        <dbReference type="Pfam" id="PF00535"/>
    </source>
</evidence>
<dbReference type="GO" id="GO:0016758">
    <property type="term" value="F:hexosyltransferase activity"/>
    <property type="evidence" value="ECO:0007669"/>
    <property type="project" value="UniProtKB-ARBA"/>
</dbReference>
<dbReference type="Proteomes" id="UP000092651">
    <property type="component" value="Unassembled WGS sequence"/>
</dbReference>
<dbReference type="InterPro" id="IPR001173">
    <property type="entry name" value="Glyco_trans_2-like"/>
</dbReference>
<dbReference type="RefSeq" id="WP_065395820.1">
    <property type="nucleotide sequence ID" value="NZ_MAYH01000045.1"/>
</dbReference>